<accession>A0ABS5YB63</accession>
<sequence>MQSMRGVFNHTPTVLYAIDEDRESVLALCESYLTELFAVEKRNGVWKWYYSR</sequence>
<protein>
    <submittedName>
        <fullName evidence="1">Uncharacterized protein</fullName>
    </submittedName>
</protein>
<reference evidence="1 2" key="1">
    <citation type="journal article" date="2021" name="Genome Biol. Evol.">
        <title>The evolution of interdependence in a four-way mealybug symbiosis.</title>
        <authorList>
            <person name="Garber A.I."/>
            <person name="Kupper M."/>
            <person name="Laetsch D.R."/>
            <person name="Weldon S.R."/>
            <person name="Ladinsky M.S."/>
            <person name="Bjorkman P.J."/>
            <person name="McCutcheon J.P."/>
        </authorList>
    </citation>
    <scope>NUCLEOTIDE SEQUENCE [LARGE SCALE GENOMIC DNA]</scope>
    <source>
        <strain evidence="1">SOD</strain>
    </source>
</reference>
<evidence type="ECO:0000313" key="2">
    <source>
        <dbReference type="Proteomes" id="UP000811282"/>
    </source>
</evidence>
<organism evidence="1 2">
    <name type="scientific">Candidatus Sodalis endolongispinus</name>
    <dbReference type="NCBI Taxonomy" id="2812662"/>
    <lineage>
        <taxon>Bacteria</taxon>
        <taxon>Pseudomonadati</taxon>
        <taxon>Pseudomonadota</taxon>
        <taxon>Gammaproteobacteria</taxon>
        <taxon>Enterobacterales</taxon>
        <taxon>Bruguierivoracaceae</taxon>
        <taxon>Sodalis</taxon>
    </lineage>
</organism>
<name>A0ABS5YB63_9GAMM</name>
<gene>
    <name evidence="1" type="ORF">JZM24_09235</name>
</gene>
<dbReference type="EMBL" id="JAFJYC010000001">
    <property type="protein sequence ID" value="MBT9432263.1"/>
    <property type="molecule type" value="Genomic_DNA"/>
</dbReference>
<proteinExistence type="predicted"/>
<comment type="caution">
    <text evidence="1">The sequence shown here is derived from an EMBL/GenBank/DDBJ whole genome shotgun (WGS) entry which is preliminary data.</text>
</comment>
<dbReference type="Proteomes" id="UP000811282">
    <property type="component" value="Unassembled WGS sequence"/>
</dbReference>
<evidence type="ECO:0000313" key="1">
    <source>
        <dbReference type="EMBL" id="MBT9432263.1"/>
    </source>
</evidence>
<keyword evidence="2" id="KW-1185">Reference proteome</keyword>